<evidence type="ECO:0000256" key="1">
    <source>
        <dbReference type="ARBA" id="ARBA00023015"/>
    </source>
</evidence>
<dbReference type="Gramene" id="CDP15653">
    <property type="protein sequence ID" value="CDP15653"/>
    <property type="gene ID" value="GSCOC_T00015596001"/>
</dbReference>
<dbReference type="EMBL" id="HG739186">
    <property type="protein sequence ID" value="CDP15653.1"/>
    <property type="molecule type" value="Genomic_DNA"/>
</dbReference>
<dbReference type="Pfam" id="PF22922">
    <property type="entry name" value="GAF_NLP"/>
    <property type="match status" value="1"/>
</dbReference>
<dbReference type="GO" id="GO:0003700">
    <property type="term" value="F:DNA-binding transcription factor activity"/>
    <property type="evidence" value="ECO:0007669"/>
    <property type="project" value="InterPro"/>
</dbReference>
<evidence type="ECO:0000313" key="7">
    <source>
        <dbReference type="EMBL" id="CDP15653.1"/>
    </source>
</evidence>
<dbReference type="Proteomes" id="UP000295252">
    <property type="component" value="Chromosome VIII"/>
</dbReference>
<dbReference type="PROSITE" id="PS51745">
    <property type="entry name" value="PB1"/>
    <property type="match status" value="1"/>
</dbReference>
<dbReference type="Gene3D" id="3.10.20.90">
    <property type="entry name" value="Phosphatidylinositol 3-kinase Catalytic Subunit, Chain A, domain 1"/>
    <property type="match status" value="1"/>
</dbReference>
<dbReference type="Pfam" id="PF02042">
    <property type="entry name" value="RWP-RK"/>
    <property type="match status" value="1"/>
</dbReference>
<keyword evidence="1" id="KW-0805">Transcription regulation</keyword>
<accession>A0A068V6V7</accession>
<dbReference type="PROSITE" id="PS51519">
    <property type="entry name" value="RWP_RK"/>
    <property type="match status" value="1"/>
</dbReference>
<evidence type="ECO:0000259" key="5">
    <source>
        <dbReference type="PROSITE" id="PS51519"/>
    </source>
</evidence>
<dbReference type="InParanoid" id="A0A068V6V7"/>
<dbReference type="InterPro" id="IPR053793">
    <property type="entry name" value="PB1-like"/>
</dbReference>
<evidence type="ECO:0000313" key="8">
    <source>
        <dbReference type="Proteomes" id="UP000295252"/>
    </source>
</evidence>
<dbReference type="GO" id="GO:0003677">
    <property type="term" value="F:DNA binding"/>
    <property type="evidence" value="ECO:0007669"/>
    <property type="project" value="UniProtKB-KW"/>
</dbReference>
<feature type="domain" description="PB1" evidence="6">
    <location>
        <begin position="323"/>
        <end position="405"/>
    </location>
</feature>
<dbReference type="PANTHER" id="PTHR32002:SF62">
    <property type="entry name" value="PROTEIN NLP6-LIKE ISOFORM X1"/>
    <property type="match status" value="1"/>
</dbReference>
<dbReference type="InterPro" id="IPR045012">
    <property type="entry name" value="NLP"/>
</dbReference>
<dbReference type="Pfam" id="PF00564">
    <property type="entry name" value="PB1"/>
    <property type="match status" value="1"/>
</dbReference>
<dbReference type="AlphaFoldDB" id="A0A068V6V7"/>
<dbReference type="InterPro" id="IPR003035">
    <property type="entry name" value="RWP-RK_dom"/>
</dbReference>
<dbReference type="PhylomeDB" id="A0A068V6V7"/>
<dbReference type="PANTHER" id="PTHR32002">
    <property type="entry name" value="PROTEIN NLP8"/>
    <property type="match status" value="1"/>
</dbReference>
<sequence>MPILLSHSSTGQDGEIAKIEEALSEVTAICGLDDTETWITSGEILSSHGGVDFIHKGQGVVGRAFSSKSACFCRDIKQLSITEYPLVPIARRFNYSACFAVCLQSPCSSNCIYVLEFFLPMNKKDYRDPRTLLHSLMETLKKRLQNSFKIASGQELGQKLTVEVIKQVDTANAYINGVHEQQNGIVRSTTGQELVQNIVSIAHDEPIVDDPQRDGASIEQRDNEVTNLKMQKPSYTLKSDLGITREVLEQNSTRKLEDAAKNIGVSRSTLKHICREYGIHRWPPRKARKVNQAFAEQKIVQPSPEDTHEHHQSGAARLEDDNGMWVKAEYQGRMIKFRLPFSARNINLEEKVAQLLNLAMGSFKIEYQDEDNDWIWITRDEDLRTSMSTLSSLGRTTIKMLVKLIEHL</sequence>
<evidence type="ECO:0000256" key="4">
    <source>
        <dbReference type="ARBA" id="ARBA00023242"/>
    </source>
</evidence>
<dbReference type="InterPro" id="IPR055081">
    <property type="entry name" value="NLP1-9_GAF"/>
</dbReference>
<keyword evidence="8" id="KW-1185">Reference proteome</keyword>
<feature type="domain" description="RWP-RK" evidence="5">
    <location>
        <begin position="226"/>
        <end position="310"/>
    </location>
</feature>
<dbReference type="CDD" id="cd05992">
    <property type="entry name" value="PB1"/>
    <property type="match status" value="1"/>
</dbReference>
<evidence type="ECO:0000256" key="3">
    <source>
        <dbReference type="ARBA" id="ARBA00023163"/>
    </source>
</evidence>
<evidence type="ECO:0008006" key="9">
    <source>
        <dbReference type="Google" id="ProtNLM"/>
    </source>
</evidence>
<organism evidence="7 8">
    <name type="scientific">Coffea canephora</name>
    <name type="common">Robusta coffee</name>
    <dbReference type="NCBI Taxonomy" id="49390"/>
    <lineage>
        <taxon>Eukaryota</taxon>
        <taxon>Viridiplantae</taxon>
        <taxon>Streptophyta</taxon>
        <taxon>Embryophyta</taxon>
        <taxon>Tracheophyta</taxon>
        <taxon>Spermatophyta</taxon>
        <taxon>Magnoliopsida</taxon>
        <taxon>eudicotyledons</taxon>
        <taxon>Gunneridae</taxon>
        <taxon>Pentapetalae</taxon>
        <taxon>asterids</taxon>
        <taxon>lamiids</taxon>
        <taxon>Gentianales</taxon>
        <taxon>Rubiaceae</taxon>
        <taxon>Ixoroideae</taxon>
        <taxon>Gardenieae complex</taxon>
        <taxon>Bertiereae - Coffeeae clade</taxon>
        <taxon>Coffeeae</taxon>
        <taxon>Coffea</taxon>
    </lineage>
</organism>
<name>A0A068V6V7_COFCA</name>
<reference evidence="8" key="1">
    <citation type="journal article" date="2014" name="Science">
        <title>The coffee genome provides insight into the convergent evolution of caffeine biosynthesis.</title>
        <authorList>
            <person name="Denoeud F."/>
            <person name="Carretero-Paulet L."/>
            <person name="Dereeper A."/>
            <person name="Droc G."/>
            <person name="Guyot R."/>
            <person name="Pietrella M."/>
            <person name="Zheng C."/>
            <person name="Alberti A."/>
            <person name="Anthony F."/>
            <person name="Aprea G."/>
            <person name="Aury J.M."/>
            <person name="Bento P."/>
            <person name="Bernard M."/>
            <person name="Bocs S."/>
            <person name="Campa C."/>
            <person name="Cenci A."/>
            <person name="Combes M.C."/>
            <person name="Crouzillat D."/>
            <person name="Da Silva C."/>
            <person name="Daddiego L."/>
            <person name="De Bellis F."/>
            <person name="Dussert S."/>
            <person name="Garsmeur O."/>
            <person name="Gayraud T."/>
            <person name="Guignon V."/>
            <person name="Jahn K."/>
            <person name="Jamilloux V."/>
            <person name="Joet T."/>
            <person name="Labadie K."/>
            <person name="Lan T."/>
            <person name="Leclercq J."/>
            <person name="Lepelley M."/>
            <person name="Leroy T."/>
            <person name="Li L.T."/>
            <person name="Librado P."/>
            <person name="Lopez L."/>
            <person name="Munoz A."/>
            <person name="Noel B."/>
            <person name="Pallavicini A."/>
            <person name="Perrotta G."/>
            <person name="Poncet V."/>
            <person name="Pot D."/>
            <person name="Priyono X."/>
            <person name="Rigoreau M."/>
            <person name="Rouard M."/>
            <person name="Rozas J."/>
            <person name="Tranchant-Dubreuil C."/>
            <person name="VanBuren R."/>
            <person name="Zhang Q."/>
            <person name="Andrade A.C."/>
            <person name="Argout X."/>
            <person name="Bertrand B."/>
            <person name="de Kochko A."/>
            <person name="Graziosi G."/>
            <person name="Henry R.J."/>
            <person name="Jayarama X."/>
            <person name="Ming R."/>
            <person name="Nagai C."/>
            <person name="Rounsley S."/>
            <person name="Sankoff D."/>
            <person name="Giuliano G."/>
            <person name="Albert V.A."/>
            <person name="Wincker P."/>
            <person name="Lashermes P."/>
        </authorList>
    </citation>
    <scope>NUCLEOTIDE SEQUENCE [LARGE SCALE GENOMIC DNA]</scope>
    <source>
        <strain evidence="8">cv. DH200-94</strain>
    </source>
</reference>
<gene>
    <name evidence="7" type="ORF">GSCOC_T00015596001</name>
</gene>
<dbReference type="SUPFAM" id="SSF54277">
    <property type="entry name" value="CAD &amp; PB1 domains"/>
    <property type="match status" value="1"/>
</dbReference>
<evidence type="ECO:0000259" key="6">
    <source>
        <dbReference type="PROSITE" id="PS51745"/>
    </source>
</evidence>
<keyword evidence="4" id="KW-0539">Nucleus</keyword>
<dbReference type="SMART" id="SM00666">
    <property type="entry name" value="PB1"/>
    <property type="match status" value="1"/>
</dbReference>
<evidence type="ECO:0000256" key="2">
    <source>
        <dbReference type="ARBA" id="ARBA00023125"/>
    </source>
</evidence>
<keyword evidence="3" id="KW-0804">Transcription</keyword>
<proteinExistence type="predicted"/>
<dbReference type="STRING" id="49390.A0A068V6V7"/>
<keyword evidence="2" id="KW-0238">DNA-binding</keyword>
<dbReference type="InterPro" id="IPR000270">
    <property type="entry name" value="PB1_dom"/>
</dbReference>
<protein>
    <recommendedName>
        <fullName evidence="9">RWP-RK domain-containing protein</fullName>
    </recommendedName>
</protein>